<proteinExistence type="predicted"/>
<organism evidence="2 3">
    <name type="scientific">Micropruina glycogenica</name>
    <dbReference type="NCBI Taxonomy" id="75385"/>
    <lineage>
        <taxon>Bacteria</taxon>
        <taxon>Bacillati</taxon>
        <taxon>Actinomycetota</taxon>
        <taxon>Actinomycetes</taxon>
        <taxon>Propionibacteriales</taxon>
        <taxon>Nocardioidaceae</taxon>
        <taxon>Micropruina</taxon>
    </lineage>
</organism>
<evidence type="ECO:0008006" key="4">
    <source>
        <dbReference type="Google" id="ProtNLM"/>
    </source>
</evidence>
<protein>
    <recommendedName>
        <fullName evidence="4">Cation/H+ exchanger domain-containing protein</fullName>
    </recommendedName>
</protein>
<evidence type="ECO:0000313" key="2">
    <source>
        <dbReference type="EMBL" id="SPD86574.1"/>
    </source>
</evidence>
<feature type="transmembrane region" description="Helical" evidence="1">
    <location>
        <begin position="55"/>
        <end position="75"/>
    </location>
</feature>
<keyword evidence="1" id="KW-0812">Transmembrane</keyword>
<name>A0A2N9JGN6_9ACTN</name>
<reference evidence="2 3" key="1">
    <citation type="submission" date="2018-02" db="EMBL/GenBank/DDBJ databases">
        <authorList>
            <person name="Cohen D.B."/>
            <person name="Kent A.D."/>
        </authorList>
    </citation>
    <scope>NUCLEOTIDE SEQUENCE [LARGE SCALE GENOMIC DNA]</scope>
    <source>
        <strain evidence="2">1</strain>
    </source>
</reference>
<dbReference type="KEGG" id="mgg:MPLG2_1538"/>
<dbReference type="Gene3D" id="1.20.1530.20">
    <property type="match status" value="1"/>
</dbReference>
<evidence type="ECO:0000256" key="1">
    <source>
        <dbReference type="SAM" id="Phobius"/>
    </source>
</evidence>
<sequence>MMLALLYGACLLVSVLVSGVAARTVLSTTLVFLVSGAVIGQGGLGLVDLNADSEIVGALADLALFTVLFTDGGALRAPRGQGSWLHAARALGIGMPLAFVGVTLLAHSSPGSTGSQSCWSVQCWLRPTRCSPRRSWAARTSQPGCAGC</sequence>
<accession>A0A2N9JGN6</accession>
<dbReference type="AlphaFoldDB" id="A0A2N9JGN6"/>
<dbReference type="EMBL" id="LT985188">
    <property type="protein sequence ID" value="SPD86574.1"/>
    <property type="molecule type" value="Genomic_DNA"/>
</dbReference>
<dbReference type="InterPro" id="IPR038770">
    <property type="entry name" value="Na+/solute_symporter_sf"/>
</dbReference>
<keyword evidence="3" id="KW-1185">Reference proteome</keyword>
<gene>
    <name evidence="2" type="ORF">MPLG2_1538</name>
</gene>
<feature type="transmembrane region" description="Helical" evidence="1">
    <location>
        <begin position="87"/>
        <end position="106"/>
    </location>
</feature>
<dbReference type="Proteomes" id="UP000238164">
    <property type="component" value="Chromosome 1"/>
</dbReference>
<keyword evidence="1" id="KW-0472">Membrane</keyword>
<keyword evidence="1" id="KW-1133">Transmembrane helix</keyword>
<evidence type="ECO:0000313" key="3">
    <source>
        <dbReference type="Proteomes" id="UP000238164"/>
    </source>
</evidence>